<reference evidence="4 5" key="1">
    <citation type="submission" date="2017-02" db="EMBL/GenBank/DDBJ databases">
        <title>Genomic diversity within the haloalkaliphilic genus Thioalkalivibrio.</title>
        <authorList>
            <person name="Ahn A.-C."/>
            <person name="Meier-Kolthoff J."/>
            <person name="Overmars L."/>
            <person name="Richter M."/>
            <person name="Woyke T."/>
            <person name="Sorokin D.Y."/>
            <person name="Muyzer G."/>
        </authorList>
    </citation>
    <scope>NUCLEOTIDE SEQUENCE [LARGE SCALE GENOMIC DNA]</scope>
    <source>
        <strain evidence="4 5">ALJD</strain>
    </source>
</reference>
<dbReference type="OrthoDB" id="9801763at2"/>
<dbReference type="AlphaFoldDB" id="A0A1V3NIX1"/>
<dbReference type="Gene3D" id="3.40.50.1820">
    <property type="entry name" value="alpha/beta hydrolase"/>
    <property type="match status" value="1"/>
</dbReference>
<dbReference type="InterPro" id="IPR050565">
    <property type="entry name" value="LYPA1-2/EST-like"/>
</dbReference>
<name>A0A1V3NIX1_9GAMM</name>
<keyword evidence="2" id="KW-0378">Hydrolase</keyword>
<comment type="caution">
    <text evidence="4">The sequence shown here is derived from an EMBL/GenBank/DDBJ whole genome shotgun (WGS) entry which is preliminary data.</text>
</comment>
<dbReference type="SUPFAM" id="SSF53474">
    <property type="entry name" value="alpha/beta-Hydrolases"/>
    <property type="match status" value="1"/>
</dbReference>
<proteinExistence type="inferred from homology"/>
<dbReference type="STRING" id="108003.B1C78_07480"/>
<evidence type="ECO:0000256" key="1">
    <source>
        <dbReference type="ARBA" id="ARBA00006499"/>
    </source>
</evidence>
<organism evidence="4 5">
    <name type="scientific">Thioalkalivibrio denitrificans</name>
    <dbReference type="NCBI Taxonomy" id="108003"/>
    <lineage>
        <taxon>Bacteria</taxon>
        <taxon>Pseudomonadati</taxon>
        <taxon>Pseudomonadota</taxon>
        <taxon>Gammaproteobacteria</taxon>
        <taxon>Chromatiales</taxon>
        <taxon>Ectothiorhodospiraceae</taxon>
        <taxon>Thioalkalivibrio</taxon>
    </lineage>
</organism>
<dbReference type="InterPro" id="IPR003140">
    <property type="entry name" value="PLipase/COase/thioEstase"/>
</dbReference>
<evidence type="ECO:0000313" key="4">
    <source>
        <dbReference type="EMBL" id="OOG25057.1"/>
    </source>
</evidence>
<dbReference type="RefSeq" id="WP_077278528.1">
    <property type="nucleotide sequence ID" value="NZ_MVBK01000041.1"/>
</dbReference>
<protein>
    <submittedName>
        <fullName evidence="4">Carboxylesterase</fullName>
    </submittedName>
</protein>
<evidence type="ECO:0000256" key="2">
    <source>
        <dbReference type="ARBA" id="ARBA00022801"/>
    </source>
</evidence>
<dbReference type="PANTHER" id="PTHR10655">
    <property type="entry name" value="LYSOPHOSPHOLIPASE-RELATED"/>
    <property type="match status" value="1"/>
</dbReference>
<comment type="similarity">
    <text evidence="1">Belongs to the AB hydrolase superfamily. AB hydrolase 2 family.</text>
</comment>
<keyword evidence="5" id="KW-1185">Reference proteome</keyword>
<dbReference type="PANTHER" id="PTHR10655:SF17">
    <property type="entry name" value="LYSOPHOSPHOLIPASE-LIKE PROTEIN 1"/>
    <property type="match status" value="1"/>
</dbReference>
<gene>
    <name evidence="4" type="ORF">B1C78_07480</name>
</gene>
<feature type="domain" description="Phospholipase/carboxylesterase/thioesterase" evidence="3">
    <location>
        <begin position="16"/>
        <end position="213"/>
    </location>
</feature>
<dbReference type="Proteomes" id="UP000189462">
    <property type="component" value="Unassembled WGS sequence"/>
</dbReference>
<evidence type="ECO:0000313" key="5">
    <source>
        <dbReference type="Proteomes" id="UP000189462"/>
    </source>
</evidence>
<accession>A0A1V3NIX1</accession>
<dbReference type="InterPro" id="IPR029058">
    <property type="entry name" value="AB_hydrolase_fold"/>
</dbReference>
<dbReference type="EMBL" id="MVBK01000041">
    <property type="protein sequence ID" value="OOG25057.1"/>
    <property type="molecule type" value="Genomic_DNA"/>
</dbReference>
<dbReference type="Pfam" id="PF02230">
    <property type="entry name" value="Abhydrolase_2"/>
    <property type="match status" value="1"/>
</dbReference>
<sequence length="221" mass="24155">MNRPGLEYIQVDTGPEPRTAVLWLHGLGADGHDFEPLVPMLAIPHATPVRFVFPHAPVRPVTVNGGMRMRAWYDITALAPVLRESKAQLREAVADIEQLADDIRLQCPDLVLGGFSQGGAVALAAMLTTDIRPRAVFGLSTWLPDLTDAGLEVRPDTYAEPVFLAHGLSDPIIPIDAGRAAARTLTSLGLSVEPHEYAMQHQVCEEEIVDFRRWLLDALAV</sequence>
<dbReference type="GO" id="GO:0016787">
    <property type="term" value="F:hydrolase activity"/>
    <property type="evidence" value="ECO:0007669"/>
    <property type="project" value="UniProtKB-KW"/>
</dbReference>
<evidence type="ECO:0000259" key="3">
    <source>
        <dbReference type="Pfam" id="PF02230"/>
    </source>
</evidence>